<feature type="transmembrane region" description="Helical" evidence="6">
    <location>
        <begin position="172"/>
        <end position="193"/>
    </location>
</feature>
<dbReference type="PANTHER" id="PTHR12677:SF59">
    <property type="entry name" value="GOLGI APPARATUS MEMBRANE PROTEIN TVP38-RELATED"/>
    <property type="match status" value="1"/>
</dbReference>
<name>A0A1H3P3F3_9RHOB</name>
<evidence type="ECO:0000256" key="2">
    <source>
        <dbReference type="ARBA" id="ARBA00022475"/>
    </source>
</evidence>
<reference evidence="8 9" key="1">
    <citation type="submission" date="2016-10" db="EMBL/GenBank/DDBJ databases">
        <authorList>
            <person name="de Groot N.N."/>
        </authorList>
    </citation>
    <scope>NUCLEOTIDE SEQUENCE [LARGE SCALE GENOMIC DNA]</scope>
    <source>
        <strain evidence="8 9">DSM 26880</strain>
    </source>
</reference>
<evidence type="ECO:0000256" key="5">
    <source>
        <dbReference type="ARBA" id="ARBA00023136"/>
    </source>
</evidence>
<feature type="transmembrane region" description="Helical" evidence="6">
    <location>
        <begin position="57"/>
        <end position="79"/>
    </location>
</feature>
<dbReference type="Pfam" id="PF09335">
    <property type="entry name" value="VTT_dom"/>
    <property type="match status" value="1"/>
</dbReference>
<feature type="transmembrane region" description="Helical" evidence="6">
    <location>
        <begin position="91"/>
        <end position="116"/>
    </location>
</feature>
<evidence type="ECO:0000256" key="6">
    <source>
        <dbReference type="RuleBase" id="RU366058"/>
    </source>
</evidence>
<gene>
    <name evidence="8" type="ORF">SAMN05444340_1462</name>
</gene>
<dbReference type="PANTHER" id="PTHR12677">
    <property type="entry name" value="GOLGI APPARATUS MEMBRANE PROTEIN TVP38-RELATED"/>
    <property type="match status" value="1"/>
</dbReference>
<keyword evidence="2 6" id="KW-1003">Cell membrane</keyword>
<organism evidence="8 9">
    <name type="scientific">Citreimonas salinaria</name>
    <dbReference type="NCBI Taxonomy" id="321339"/>
    <lineage>
        <taxon>Bacteria</taxon>
        <taxon>Pseudomonadati</taxon>
        <taxon>Pseudomonadota</taxon>
        <taxon>Alphaproteobacteria</taxon>
        <taxon>Rhodobacterales</taxon>
        <taxon>Roseobacteraceae</taxon>
        <taxon>Citreimonas</taxon>
    </lineage>
</organism>
<dbReference type="RefSeq" id="WP_425429311.1">
    <property type="nucleotide sequence ID" value="NZ_FNPF01000046.1"/>
</dbReference>
<evidence type="ECO:0000256" key="3">
    <source>
        <dbReference type="ARBA" id="ARBA00022692"/>
    </source>
</evidence>
<feature type="transmembrane region" description="Helical" evidence="6">
    <location>
        <begin position="142"/>
        <end position="165"/>
    </location>
</feature>
<sequence length="234" mass="24128">MNAAFLQAFRATARMMRRSLIGLAVLVAIGVGAWALWGPPGLAAEVDRETLDGLVEAAGAAGPSVIVAFMTVAVVASPIPSAPIAMASGAAYGHFWGTLWVILGAETGALIAFGLARGLGRGVMKRWFGDRIEQGLLGSQNALTAAVFASRLMPFVSFDLISYAAGLSTLKFWRFALATLAGIAPASFLLAHFGTAAASGEAGAFTWAAALGLGLVTGAPLVWAAWRGRGRKPR</sequence>
<dbReference type="Proteomes" id="UP000199286">
    <property type="component" value="Unassembled WGS sequence"/>
</dbReference>
<dbReference type="GO" id="GO:0005886">
    <property type="term" value="C:plasma membrane"/>
    <property type="evidence" value="ECO:0007669"/>
    <property type="project" value="UniProtKB-SubCell"/>
</dbReference>
<dbReference type="AlphaFoldDB" id="A0A1H3P3F3"/>
<protein>
    <recommendedName>
        <fullName evidence="6">TVP38/TMEM64 family membrane protein</fullName>
    </recommendedName>
</protein>
<comment type="subcellular location">
    <subcellularLocation>
        <location evidence="1 6">Cell membrane</location>
        <topology evidence="1 6">Multi-pass membrane protein</topology>
    </subcellularLocation>
</comment>
<dbReference type="EMBL" id="FNPF01000046">
    <property type="protein sequence ID" value="SDY95637.1"/>
    <property type="molecule type" value="Genomic_DNA"/>
</dbReference>
<evidence type="ECO:0000259" key="7">
    <source>
        <dbReference type="Pfam" id="PF09335"/>
    </source>
</evidence>
<keyword evidence="9" id="KW-1185">Reference proteome</keyword>
<evidence type="ECO:0000313" key="8">
    <source>
        <dbReference type="EMBL" id="SDY95637.1"/>
    </source>
</evidence>
<feature type="transmembrane region" description="Helical" evidence="6">
    <location>
        <begin position="20"/>
        <end position="37"/>
    </location>
</feature>
<comment type="similarity">
    <text evidence="6">Belongs to the TVP38/TMEM64 family.</text>
</comment>
<evidence type="ECO:0000256" key="4">
    <source>
        <dbReference type="ARBA" id="ARBA00022989"/>
    </source>
</evidence>
<evidence type="ECO:0000256" key="1">
    <source>
        <dbReference type="ARBA" id="ARBA00004651"/>
    </source>
</evidence>
<keyword evidence="3 6" id="KW-0812">Transmembrane</keyword>
<dbReference type="InterPro" id="IPR015414">
    <property type="entry name" value="TMEM64"/>
</dbReference>
<dbReference type="STRING" id="321339.SAMN05444340_1462"/>
<accession>A0A1H3P3F3</accession>
<keyword evidence="4 6" id="KW-1133">Transmembrane helix</keyword>
<proteinExistence type="inferred from homology"/>
<feature type="domain" description="VTT" evidence="7">
    <location>
        <begin position="79"/>
        <end position="195"/>
    </location>
</feature>
<keyword evidence="5 6" id="KW-0472">Membrane</keyword>
<evidence type="ECO:0000313" key="9">
    <source>
        <dbReference type="Proteomes" id="UP000199286"/>
    </source>
</evidence>
<feature type="transmembrane region" description="Helical" evidence="6">
    <location>
        <begin position="205"/>
        <end position="226"/>
    </location>
</feature>
<dbReference type="InterPro" id="IPR032816">
    <property type="entry name" value="VTT_dom"/>
</dbReference>